<dbReference type="EMBL" id="VSSQ01078955">
    <property type="protein sequence ID" value="MPN28601.1"/>
    <property type="molecule type" value="Genomic_DNA"/>
</dbReference>
<keyword evidence="1" id="KW-0472">Membrane</keyword>
<name>A0A645GNV5_9ZZZZ</name>
<feature type="transmembrane region" description="Helical" evidence="1">
    <location>
        <begin position="41"/>
        <end position="59"/>
    </location>
</feature>
<accession>A0A645GNV5</accession>
<keyword evidence="1" id="KW-0812">Transmembrane</keyword>
<dbReference type="SUPFAM" id="SSF82866">
    <property type="entry name" value="Multidrug efflux transporter AcrB transmembrane domain"/>
    <property type="match status" value="1"/>
</dbReference>
<sequence>MRTAIETGWVRSRKTILAADSVSLLSAVVLFVMAVGAVKGFAFTLGLTTLIDIAMVFFFTKPLMTLLGRTKFFGQGHRFSGFEASHMGLKTDPGVAASSLAGGKA</sequence>
<evidence type="ECO:0000313" key="2">
    <source>
        <dbReference type="EMBL" id="MPN28601.1"/>
    </source>
</evidence>
<evidence type="ECO:0008006" key="3">
    <source>
        <dbReference type="Google" id="ProtNLM"/>
    </source>
</evidence>
<dbReference type="AlphaFoldDB" id="A0A645GNV5"/>
<keyword evidence="1" id="KW-1133">Transmembrane helix</keyword>
<reference evidence="2" key="1">
    <citation type="submission" date="2019-08" db="EMBL/GenBank/DDBJ databases">
        <authorList>
            <person name="Kucharzyk K."/>
            <person name="Murdoch R.W."/>
            <person name="Higgins S."/>
            <person name="Loffler F."/>
        </authorList>
    </citation>
    <scope>NUCLEOTIDE SEQUENCE</scope>
</reference>
<feature type="transmembrane region" description="Helical" evidence="1">
    <location>
        <begin position="16"/>
        <end position="35"/>
    </location>
</feature>
<organism evidence="2">
    <name type="scientific">bioreactor metagenome</name>
    <dbReference type="NCBI Taxonomy" id="1076179"/>
    <lineage>
        <taxon>unclassified sequences</taxon>
        <taxon>metagenomes</taxon>
        <taxon>ecological metagenomes</taxon>
    </lineage>
</organism>
<gene>
    <name evidence="2" type="ORF">SDC9_176043</name>
</gene>
<protein>
    <recommendedName>
        <fullName evidence="3">Protein translocase subunit SecD</fullName>
    </recommendedName>
</protein>
<evidence type="ECO:0000256" key="1">
    <source>
        <dbReference type="SAM" id="Phobius"/>
    </source>
</evidence>
<comment type="caution">
    <text evidence="2">The sequence shown here is derived from an EMBL/GenBank/DDBJ whole genome shotgun (WGS) entry which is preliminary data.</text>
</comment>
<proteinExistence type="predicted"/>